<feature type="transmembrane region" description="Helical" evidence="1">
    <location>
        <begin position="83"/>
        <end position="104"/>
    </location>
</feature>
<dbReference type="AlphaFoldDB" id="C5LK79"/>
<accession>C5LK79</accession>
<feature type="transmembrane region" description="Helical" evidence="1">
    <location>
        <begin position="124"/>
        <end position="146"/>
    </location>
</feature>
<keyword evidence="1" id="KW-0472">Membrane</keyword>
<protein>
    <submittedName>
        <fullName evidence="3">Uncharacterized protein</fullName>
    </submittedName>
</protein>
<sequence>MTVGLAFLLQRVAALFDTARLGLLVFSFIRAGSAEECVKYLAVVSVPRSTPPSVRRLGVWSSLAFAAWENLTRVDTLLTNSSWVAFGALTIPPLVHLFCTSIAIDPDSDFRRWSLPVAAMCHGIYDLAALTYVSLCPVILLCIILLREASHAVGQGVKEKYPNRVEEEELTCLPV</sequence>
<proteinExistence type="predicted"/>
<gene>
    <name evidence="3" type="ORF">Pmar_PMAR026025</name>
</gene>
<dbReference type="OrthoDB" id="10357204at2759"/>
<dbReference type="Proteomes" id="UP000007800">
    <property type="component" value="Unassembled WGS sequence"/>
</dbReference>
<reference evidence="3 4" key="1">
    <citation type="submission" date="2008-07" db="EMBL/GenBank/DDBJ databases">
        <authorList>
            <person name="El-Sayed N."/>
            <person name="Caler E."/>
            <person name="Inman J."/>
            <person name="Amedeo P."/>
            <person name="Hass B."/>
            <person name="Wortman J."/>
        </authorList>
    </citation>
    <scope>NUCLEOTIDE SEQUENCE [LARGE SCALE GENOMIC DNA]</scope>
    <source>
        <strain evidence="4">ATCC 50983 / TXsc</strain>
    </source>
</reference>
<dbReference type="OMA" id="CHGIYDL"/>
<keyword evidence="1" id="KW-0812">Transmembrane</keyword>
<keyword evidence="2" id="KW-0732">Signal</keyword>
<dbReference type="InParanoid" id="C5LK79"/>
<evidence type="ECO:0000313" key="4">
    <source>
        <dbReference type="Proteomes" id="UP000007800"/>
    </source>
</evidence>
<feature type="signal peptide" evidence="2">
    <location>
        <begin position="1"/>
        <end position="34"/>
    </location>
</feature>
<evidence type="ECO:0000256" key="2">
    <source>
        <dbReference type="SAM" id="SignalP"/>
    </source>
</evidence>
<keyword evidence="4" id="KW-1185">Reference proteome</keyword>
<keyword evidence="1" id="KW-1133">Transmembrane helix</keyword>
<evidence type="ECO:0000313" key="3">
    <source>
        <dbReference type="EMBL" id="EER02866.1"/>
    </source>
</evidence>
<evidence type="ECO:0000256" key="1">
    <source>
        <dbReference type="SAM" id="Phobius"/>
    </source>
</evidence>
<feature type="chain" id="PRO_5002953127" evidence="2">
    <location>
        <begin position="35"/>
        <end position="175"/>
    </location>
</feature>
<name>C5LK79_PERM5</name>
<dbReference type="RefSeq" id="XP_002771050.1">
    <property type="nucleotide sequence ID" value="XM_002771004.1"/>
</dbReference>
<dbReference type="EMBL" id="GG682743">
    <property type="protein sequence ID" value="EER02866.1"/>
    <property type="molecule type" value="Genomic_DNA"/>
</dbReference>
<dbReference type="GeneID" id="9051205"/>
<organism evidence="4">
    <name type="scientific">Perkinsus marinus (strain ATCC 50983 / TXsc)</name>
    <dbReference type="NCBI Taxonomy" id="423536"/>
    <lineage>
        <taxon>Eukaryota</taxon>
        <taxon>Sar</taxon>
        <taxon>Alveolata</taxon>
        <taxon>Perkinsozoa</taxon>
        <taxon>Perkinsea</taxon>
        <taxon>Perkinsida</taxon>
        <taxon>Perkinsidae</taxon>
        <taxon>Perkinsus</taxon>
    </lineage>
</organism>